<organism evidence="3 4">
    <name type="scientific">Larinioides sclopetarius</name>
    <dbReference type="NCBI Taxonomy" id="280406"/>
    <lineage>
        <taxon>Eukaryota</taxon>
        <taxon>Metazoa</taxon>
        <taxon>Ecdysozoa</taxon>
        <taxon>Arthropoda</taxon>
        <taxon>Chelicerata</taxon>
        <taxon>Arachnida</taxon>
        <taxon>Araneae</taxon>
        <taxon>Araneomorphae</taxon>
        <taxon>Entelegynae</taxon>
        <taxon>Araneoidea</taxon>
        <taxon>Araneidae</taxon>
        <taxon>Larinioides</taxon>
    </lineage>
</organism>
<sequence length="172" mass="19814">MSNMNFTDLNQEPPANSQANDYKSSINVYSGFNFLPELFDHPPLENELSHSKCFLNTEYQKMVEDQMHDDLNPINDNLKLCRIKKKKNSRKKYAPLLAKLSKENNELKRANQQLKKIINTQERHFCTAFAISCPQVCPESVSNPSSSSFGPWDDIYLTKELVPCLSCRKTHI</sequence>
<dbReference type="Proteomes" id="UP001497382">
    <property type="component" value="Unassembled WGS sequence"/>
</dbReference>
<proteinExistence type="predicted"/>
<keyword evidence="1" id="KW-0175">Coiled coil</keyword>
<comment type="caution">
    <text evidence="3">The sequence shown here is derived from an EMBL/GenBank/DDBJ whole genome shotgun (WGS) entry which is preliminary data.</text>
</comment>
<evidence type="ECO:0008006" key="5">
    <source>
        <dbReference type="Google" id="ProtNLM"/>
    </source>
</evidence>
<feature type="region of interest" description="Disordered" evidence="2">
    <location>
        <begin position="1"/>
        <end position="22"/>
    </location>
</feature>
<evidence type="ECO:0000313" key="3">
    <source>
        <dbReference type="EMBL" id="CAL1266868.1"/>
    </source>
</evidence>
<evidence type="ECO:0000256" key="2">
    <source>
        <dbReference type="SAM" id="MobiDB-lite"/>
    </source>
</evidence>
<protein>
    <recommendedName>
        <fullName evidence="5">BZIP transcription factor</fullName>
    </recommendedName>
</protein>
<evidence type="ECO:0000256" key="1">
    <source>
        <dbReference type="SAM" id="Coils"/>
    </source>
</evidence>
<feature type="coiled-coil region" evidence="1">
    <location>
        <begin position="97"/>
        <end position="124"/>
    </location>
</feature>
<accession>A0AAV1Z9J1</accession>
<name>A0AAV1Z9J1_9ARAC</name>
<gene>
    <name evidence="3" type="ORF">LARSCL_LOCUS3326</name>
</gene>
<keyword evidence="4" id="KW-1185">Reference proteome</keyword>
<dbReference type="AlphaFoldDB" id="A0AAV1Z9J1"/>
<reference evidence="3 4" key="1">
    <citation type="submission" date="2024-04" db="EMBL/GenBank/DDBJ databases">
        <authorList>
            <person name="Rising A."/>
            <person name="Reimegard J."/>
            <person name="Sonavane S."/>
            <person name="Akerstrom W."/>
            <person name="Nylinder S."/>
            <person name="Hedman E."/>
            <person name="Kallberg Y."/>
        </authorList>
    </citation>
    <scope>NUCLEOTIDE SEQUENCE [LARGE SCALE GENOMIC DNA]</scope>
</reference>
<dbReference type="EMBL" id="CAXIEN010000025">
    <property type="protein sequence ID" value="CAL1266868.1"/>
    <property type="molecule type" value="Genomic_DNA"/>
</dbReference>
<evidence type="ECO:0000313" key="4">
    <source>
        <dbReference type="Proteomes" id="UP001497382"/>
    </source>
</evidence>